<dbReference type="Proteomes" id="UP000728032">
    <property type="component" value="Unassembled WGS sequence"/>
</dbReference>
<dbReference type="AlphaFoldDB" id="A0A7R9QNW0"/>
<evidence type="ECO:0000256" key="6">
    <source>
        <dbReference type="SAM" id="MobiDB-lite"/>
    </source>
</evidence>
<dbReference type="Gene3D" id="1.10.1410.10">
    <property type="match status" value="1"/>
</dbReference>
<evidence type="ECO:0000313" key="9">
    <source>
        <dbReference type="EMBL" id="CAD7651742.1"/>
    </source>
</evidence>
<dbReference type="Pfam" id="PF22600">
    <property type="entry name" value="MTPAP-like_central"/>
    <property type="match status" value="1"/>
</dbReference>
<accession>A0A7R9QNW0</accession>
<feature type="region of interest" description="Disordered" evidence="6">
    <location>
        <begin position="336"/>
        <end position="383"/>
    </location>
</feature>
<dbReference type="SUPFAM" id="SSF81631">
    <property type="entry name" value="PAP/OAS1 substrate-binding domain"/>
    <property type="match status" value="1"/>
</dbReference>
<dbReference type="GO" id="GO:1990817">
    <property type="term" value="F:poly(A) RNA polymerase activity"/>
    <property type="evidence" value="ECO:0007669"/>
    <property type="project" value="TreeGrafter"/>
</dbReference>
<comment type="cofactor">
    <cofactor evidence="1">
        <name>Mn(2+)</name>
        <dbReference type="ChEBI" id="CHEBI:29035"/>
    </cofactor>
</comment>
<dbReference type="InterPro" id="IPR054708">
    <property type="entry name" value="MTPAP-like_central"/>
</dbReference>
<dbReference type="Gene3D" id="3.30.460.10">
    <property type="entry name" value="Beta Polymerase, domain 2"/>
    <property type="match status" value="1"/>
</dbReference>
<dbReference type="PANTHER" id="PTHR12271">
    <property type="entry name" value="POLY A POLYMERASE CID PAP -RELATED"/>
    <property type="match status" value="1"/>
</dbReference>
<dbReference type="EMBL" id="OC919666">
    <property type="protein sequence ID" value="CAD7651742.1"/>
    <property type="molecule type" value="Genomic_DNA"/>
</dbReference>
<dbReference type="Pfam" id="PF03828">
    <property type="entry name" value="PAP_assoc"/>
    <property type="match status" value="1"/>
</dbReference>
<keyword evidence="3" id="KW-0808">Transferase</keyword>
<dbReference type="PANTHER" id="PTHR12271:SF127">
    <property type="entry name" value="SPECKLE TARGETED PIP5K1A-REGULATED POLY(A) POLYMERASE"/>
    <property type="match status" value="1"/>
</dbReference>
<evidence type="ECO:0000256" key="5">
    <source>
        <dbReference type="ARBA" id="ARBA00022842"/>
    </source>
</evidence>
<dbReference type="EMBL" id="CAJPVJ010004841">
    <property type="protein sequence ID" value="CAG2168973.1"/>
    <property type="molecule type" value="Genomic_DNA"/>
</dbReference>
<dbReference type="InterPro" id="IPR002058">
    <property type="entry name" value="PAP_assoc"/>
</dbReference>
<evidence type="ECO:0000259" key="8">
    <source>
        <dbReference type="Pfam" id="PF22600"/>
    </source>
</evidence>
<sequence>MNDVLSIKTKAYKNANEKKSHALIQCVQTSTTDSVTDWTFVWQQMQSLGFKECFNENICKSLFNQLIDRYIGVKRSLKNLEGNVRQVYEMPFHELNESDLTLFYDQKTLKKVLNCRKHITKVTVNKGAINGKQTQVKQTKNEPKVLKPNESANNNIRVFNRKVNSSPNVSTNNVNKIPVKQQLDTKHKEIVEHLPKEVKQLPENNEKTGQSPSSLSTLARVSFMTTLANQMKCLTDEDKALIGSEPTLFWEQLANKMVNEFKFQEMNANQCKERFSQMIDKYLDVLKSAKSSKAARNQLLYFEDLHSIDLSLFVDSMTSQLIGCLKHKLGFDAKKSSPKAMSLNANQTDKESKPEDKDKDKSTAEPTNSLQNNSQNNTQKGYNRREKSYFVKIPINYKRLTQREALYYAQLSRDPNFIQLLKTGSIDDKALTGDILNCSTIEDQINVFRRHVLLSREDIVKRLRLKDIFEEIVNNSGIQCVFHFFGSTANSVGFRNSDIDLFIDIKGLDNIFVKYDYNTYMSYLTVIKNIFRDSLKFFIPAPVPSIRCPIIKIDFKFYGEKFRNNPRLYHSLEALGIGCDINLSNGLGLQNTKLISFYCELDSRFQDLAIILRYWAKNNGFIGGSDNAFTSYALTQLVIFFCQNLSPPMLPTVDQLREPMSQSIVIDGWECGFCDNKNLIVRSQNTESVIDLLPKFFKFYSEFNFTTHVIQLKSGKAVHKQAFNEVIETTLNTKRSDVLHFKMTSFCCIEDPFNLEHNLTANLNFAVFDKFLTYIKAIASKADSIFARNKSDSDMFGISQIITEFDPTDGSFQSIAGHFVCLPNPRTCVELADITSQEIIKSFANQAQLVAKYDIIFGSYSPFAEFCMDLKAIDIHVIDNNNRDHIRRQLSHIALNRSNKEEVITNEIITTFSDKLLPQMSISCRFVVLCNARPSGPYIDYELIESNPELKLTKNFLRPVFDLLPKLIDESY</sequence>
<evidence type="ECO:0000259" key="7">
    <source>
        <dbReference type="Pfam" id="PF03828"/>
    </source>
</evidence>
<proteinExistence type="predicted"/>
<dbReference type="GO" id="GO:0031123">
    <property type="term" value="P:RNA 3'-end processing"/>
    <property type="evidence" value="ECO:0007669"/>
    <property type="project" value="TreeGrafter"/>
</dbReference>
<dbReference type="SUPFAM" id="SSF81301">
    <property type="entry name" value="Nucleotidyltransferase"/>
    <property type="match status" value="1"/>
</dbReference>
<organism evidence="9">
    <name type="scientific">Oppiella nova</name>
    <dbReference type="NCBI Taxonomy" id="334625"/>
    <lineage>
        <taxon>Eukaryota</taxon>
        <taxon>Metazoa</taxon>
        <taxon>Ecdysozoa</taxon>
        <taxon>Arthropoda</taxon>
        <taxon>Chelicerata</taxon>
        <taxon>Arachnida</taxon>
        <taxon>Acari</taxon>
        <taxon>Acariformes</taxon>
        <taxon>Sarcoptiformes</taxon>
        <taxon>Oribatida</taxon>
        <taxon>Brachypylina</taxon>
        <taxon>Oppioidea</taxon>
        <taxon>Oppiidae</taxon>
        <taxon>Oppiella</taxon>
    </lineage>
</organism>
<gene>
    <name evidence="9" type="ORF">ONB1V03_LOCUS8457</name>
</gene>
<reference evidence="9" key="1">
    <citation type="submission" date="2020-11" db="EMBL/GenBank/DDBJ databases">
        <authorList>
            <person name="Tran Van P."/>
        </authorList>
    </citation>
    <scope>NUCLEOTIDE SEQUENCE</scope>
</reference>
<feature type="domain" description="PAP-associated" evidence="7">
    <location>
        <begin position="691"/>
        <end position="757"/>
    </location>
</feature>
<keyword evidence="4" id="KW-0479">Metal-binding</keyword>
<dbReference type="OrthoDB" id="407432at2759"/>
<keyword evidence="5" id="KW-0460">Magnesium</keyword>
<evidence type="ECO:0000256" key="1">
    <source>
        <dbReference type="ARBA" id="ARBA00001936"/>
    </source>
</evidence>
<feature type="compositionally biased region" description="Basic and acidic residues" evidence="6">
    <location>
        <begin position="348"/>
        <end position="363"/>
    </location>
</feature>
<protein>
    <submittedName>
        <fullName evidence="9">Uncharacterized protein</fullName>
    </submittedName>
</protein>
<feature type="compositionally biased region" description="Low complexity" evidence="6">
    <location>
        <begin position="367"/>
        <end position="379"/>
    </location>
</feature>
<evidence type="ECO:0000256" key="3">
    <source>
        <dbReference type="ARBA" id="ARBA00022679"/>
    </source>
</evidence>
<feature type="domain" description="Poly(A) RNA polymerase mitochondrial-like central palm" evidence="8">
    <location>
        <begin position="441"/>
        <end position="599"/>
    </location>
</feature>
<keyword evidence="10" id="KW-1185">Reference proteome</keyword>
<dbReference type="InterPro" id="IPR043519">
    <property type="entry name" value="NT_sf"/>
</dbReference>
<evidence type="ECO:0000313" key="10">
    <source>
        <dbReference type="Proteomes" id="UP000728032"/>
    </source>
</evidence>
<dbReference type="GO" id="GO:0046872">
    <property type="term" value="F:metal ion binding"/>
    <property type="evidence" value="ECO:0007669"/>
    <property type="project" value="UniProtKB-KW"/>
</dbReference>
<name>A0A7R9QNW0_9ACAR</name>
<evidence type="ECO:0000256" key="2">
    <source>
        <dbReference type="ARBA" id="ARBA00001946"/>
    </source>
</evidence>
<dbReference type="CDD" id="cd05402">
    <property type="entry name" value="NT_PAP_TUTase"/>
    <property type="match status" value="1"/>
</dbReference>
<comment type="cofactor">
    <cofactor evidence="2">
        <name>Mg(2+)</name>
        <dbReference type="ChEBI" id="CHEBI:18420"/>
    </cofactor>
</comment>
<evidence type="ECO:0000256" key="4">
    <source>
        <dbReference type="ARBA" id="ARBA00022723"/>
    </source>
</evidence>